<sequence length="65" mass="7461">MTTKTENKTEVCEACAHWNAKSESEGECRRQPPQEISFTVADDVKFETRFPKTASDDWCGEFTKK</sequence>
<name>A0A7X1E3T3_9BACT</name>
<protein>
    <recommendedName>
        <fullName evidence="3">Benzylsuccinate synthase</fullName>
    </recommendedName>
</protein>
<comment type="caution">
    <text evidence="1">The sequence shown here is derived from an EMBL/GenBank/DDBJ whole genome shotgun (WGS) entry which is preliminary data.</text>
</comment>
<proteinExistence type="predicted"/>
<evidence type="ECO:0008006" key="3">
    <source>
        <dbReference type="Google" id="ProtNLM"/>
    </source>
</evidence>
<evidence type="ECO:0000313" key="1">
    <source>
        <dbReference type="EMBL" id="MBC2601278.1"/>
    </source>
</evidence>
<dbReference type="Proteomes" id="UP000525652">
    <property type="component" value="Unassembled WGS sequence"/>
</dbReference>
<dbReference type="RefSeq" id="WP_185691998.1">
    <property type="nucleotide sequence ID" value="NZ_JACHVA010000052.1"/>
</dbReference>
<keyword evidence="2" id="KW-1185">Reference proteome</keyword>
<dbReference type="EMBL" id="JACHVA010000052">
    <property type="protein sequence ID" value="MBC2601278.1"/>
    <property type="molecule type" value="Genomic_DNA"/>
</dbReference>
<evidence type="ECO:0000313" key="2">
    <source>
        <dbReference type="Proteomes" id="UP000525652"/>
    </source>
</evidence>
<dbReference type="AlphaFoldDB" id="A0A7X1E3T3"/>
<reference evidence="1 2" key="1">
    <citation type="submission" date="2020-07" db="EMBL/GenBank/DDBJ databases">
        <authorList>
            <person name="Feng X."/>
        </authorList>
    </citation>
    <scope>NUCLEOTIDE SEQUENCE [LARGE SCALE GENOMIC DNA]</scope>
    <source>
        <strain evidence="1 2">JCM14086</strain>
    </source>
</reference>
<accession>A0A7X1E3T3</accession>
<gene>
    <name evidence="1" type="ORF">H5P30_05765</name>
</gene>
<organism evidence="1 2">
    <name type="scientific">Puniceicoccus vermicola</name>
    <dbReference type="NCBI Taxonomy" id="388746"/>
    <lineage>
        <taxon>Bacteria</taxon>
        <taxon>Pseudomonadati</taxon>
        <taxon>Verrucomicrobiota</taxon>
        <taxon>Opitutia</taxon>
        <taxon>Puniceicoccales</taxon>
        <taxon>Puniceicoccaceae</taxon>
        <taxon>Puniceicoccus</taxon>
    </lineage>
</organism>